<evidence type="ECO:0000256" key="1">
    <source>
        <dbReference type="SAM" id="Coils"/>
    </source>
</evidence>
<feature type="region of interest" description="Disordered" evidence="2">
    <location>
        <begin position="1"/>
        <end position="69"/>
    </location>
</feature>
<feature type="compositionally biased region" description="Basic and acidic residues" evidence="2">
    <location>
        <begin position="1553"/>
        <end position="1568"/>
    </location>
</feature>
<feature type="coiled-coil region" evidence="1">
    <location>
        <begin position="393"/>
        <end position="420"/>
    </location>
</feature>
<reference evidence="4" key="1">
    <citation type="submission" date="2016-05" db="EMBL/GenBank/DDBJ databases">
        <authorList>
            <person name="Lavstsen T."/>
            <person name="Jespersen J.S."/>
        </authorList>
    </citation>
    <scope>NUCLEOTIDE SEQUENCE [LARGE SCALE GENOMIC DNA]</scope>
</reference>
<evidence type="ECO:0000256" key="2">
    <source>
        <dbReference type="SAM" id="MobiDB-lite"/>
    </source>
</evidence>
<feature type="compositionally biased region" description="Basic and acidic residues" evidence="2">
    <location>
        <begin position="1724"/>
        <end position="1753"/>
    </location>
</feature>
<evidence type="ECO:0000313" key="3">
    <source>
        <dbReference type="EMBL" id="SBS83868.1"/>
    </source>
</evidence>
<feature type="compositionally biased region" description="Basic and acidic residues" evidence="2">
    <location>
        <begin position="38"/>
        <end position="69"/>
    </location>
</feature>
<sequence>MFSPQQLGIDKEQPYDPFKKKEENKAKMMKRNKKHHKKEEENTNEKNEKEKYEQNDNTRKSFDNESSMHYKDYESQISHFKKKRESFFQKINILQKYKNYKIKKAASAIQTEPGETSPSDGGGYGRGYGRFDDDKCGGRKESNRASRKSYSIKDEFNNLKHKAQALKKSISFSRKKKKKGHMGILTSKDINSSSEIVLRTDNANSFSNDAQSLKKDFKIRNNKMIYDEKDMSSHVSIFSKDVNSSNVDVVEKNYMFRQHSDVEMWEGDKPCKEITQLSENDPSNTNNILNSNRNVVDFNEYSYNIKREEDNYFANSEDPQNYANDEDVKDAIRNHKHSSTNGKSGGTPKKKVNEVLPVQNGDETMTGTLHNISHNVKNVGNNVVYKGKENTLIGRVKLNRKESEDEVEGEEQEKELTRKECTPGYYGQYDKEEGTCHKYEQAQRGPCGYPHYVGDETLLEDMRNNQESIAQKEIILKLMYNDKGIYFNKDENIVEYIPSEEKKYPSRFSSEEKGEFAWCTKSGEDTTLSKLENVSSKGSATFSKHVSDIAGNTMENKPSPIIQHSGEGSEKMRKTPLSSGVNSNYYKHADIPCFQHSADRTRFVRKSTNGEDNIGFHSATQTRNRCGSGDQNEIREGDSGSVGEEKSSIISRYLINPLYSLFASTKEEVDYFTTSYEETKNAQHAAAYGALYSESTKNYLSELHKVDKNVYDVYGVPNIRSILQIRSGRKWRGEAGENFPFDKNVCKNNPPILHRKGEDAQQNYTSSPNENMTSTIGMGKQYFNAKCSKNFVFRENAPVGLSKEGETAMGNQCAYLKRNIPCNNINNSCFNDIYFNSPMVKRGVVMSDNFERRNENNPSSTCDLSFHDMTKRKVPNLVDKNAITNKHIPNDCFKNSMNTKCYTFSRNNTVTNNSGKVHIYTENNRRENLRKSCTFHGSCFNKNRMDTTTREKTLHMCENVLNSCNSIHGYAINSHMDRNSKAYNGVQGVVKSGDHFNYLQKRNILANNYSMHNMQNKFREDNDFREYINQGKGNFEQNGNTHMHGYNKFLNGANGRYYEYIPRRAYLQNSRLESNETSVKCYPFHCTRYEKDKLNEKNYSHKKKQEYIRNNFRIALNELKNENLKKMKGYSLTPRTHVNIQKSEENAQRGNDKLVYRSEENTVVRTKSENQMRGAISNSKSLDVYSQCYVTDVYKRNTNHAENHHPREEGNYNHAYASVTQSERLSPLVETFSNKLAEDSEILFKSHLNHKHLGGGDKNEDFYLVEESETSQFISNQSEEQSDTDRCTSPTIRHYIVSNVENCHVETGDKEATFADDSVVGSNDIDNSSNFDHLTSSTREKGEPLWVASSSGAEKRICREGDMYTSDEYFSKDGERCTDIMIGVEKENVNCLLFDDIPSQFWSDQEKSDGRDPQFREEMFKKGNYYDISNGQIVIGKGSNGYCAGDDNVGDSLISSKLRGGNSNVRKNDVTAGKRRTKGTILCADKEKNNHITKGKSAKSMGRNYSAGMNHNGVEKREKMCVLRKGGTVSAQSGMKKKKKIFQKWVPQKGAHQKRDLQKGKPLERRKENALRTYSVASVNKIKSICSNINDKSCKGESLKRVNVIKRVEQSVEVNYTFDEDIINYKKESITHSNNSVRILNKTKENEKNAKGKTNKRNGLKKGRMNYSTSVQSEVCSFEEFAKASVTMEGGTFEGNISNMSIKRTDCEIATPDGKRTHRIPNHTKSERAKGSAKRTERMKGKKGENEEREINQARRNSMGKERKRMNQTAFCTTERNASTETPPKLSKGKKKKKKKGMIRNGMTSDKGENKQYIEIRNKSVDDHMGRISNNPFRFSIVKRSLPISKEEIDCSMENMQRSNNNPKLTTNETEECNELKNFSGVTNLLNEKEQMGYMKINHTGHISRYPFYEEFKRIHDIVRNRNNSSFLNQITLDNLISIEKKFINDNIYINKHAITSHMKRKRMDDKINGNDCIVYDNNFSIIYLDHDMIYLKKNFLKTVLNVLLHDRFSFYEIKITIMLLCFFISLEDKKTVPSSLFPLSLINSLICKFRLKIKKQKLGMAEQSDDDFYSSPSVTMTDMDDGADNAPKKAPFHYLFICDGENYLCINDNSRIGGTHKAKVEINNMMGYYHYINLNRLTHYLERANCNT</sequence>
<feature type="region of interest" description="Disordered" evidence="2">
    <location>
        <begin position="550"/>
        <end position="578"/>
    </location>
</feature>
<feature type="compositionally biased region" description="Basic residues" evidence="2">
    <location>
        <begin position="27"/>
        <end position="37"/>
    </location>
</feature>
<dbReference type="Proteomes" id="UP000078560">
    <property type="component" value="Unassembled WGS sequence"/>
</dbReference>
<feature type="region of interest" description="Disordered" evidence="2">
    <location>
        <begin position="107"/>
        <end position="149"/>
    </location>
</feature>
<feature type="region of interest" description="Disordered" evidence="2">
    <location>
        <begin position="608"/>
        <end position="643"/>
    </location>
</feature>
<evidence type="ECO:0000313" key="4">
    <source>
        <dbReference type="EMBL" id="SBS91673.1"/>
    </source>
</evidence>
<feature type="region of interest" description="Disordered" evidence="2">
    <location>
        <begin position="1547"/>
        <end position="1568"/>
    </location>
</feature>
<evidence type="ECO:0000313" key="6">
    <source>
        <dbReference type="Proteomes" id="UP000078560"/>
    </source>
</evidence>
<feature type="region of interest" description="Disordered" evidence="2">
    <location>
        <begin position="1712"/>
        <end position="1810"/>
    </location>
</feature>
<feature type="compositionally biased region" description="Basic and acidic residues" evidence="2">
    <location>
        <begin position="129"/>
        <end position="144"/>
    </location>
</feature>
<evidence type="ECO:0000313" key="5">
    <source>
        <dbReference type="Proteomes" id="UP000078546"/>
    </source>
</evidence>
<keyword evidence="1" id="KW-0175">Coiled coil</keyword>
<feature type="compositionally biased region" description="Polar residues" evidence="2">
    <location>
        <begin position="1767"/>
        <end position="1782"/>
    </location>
</feature>
<feature type="compositionally biased region" description="Basic and acidic residues" evidence="2">
    <location>
        <begin position="632"/>
        <end position="643"/>
    </location>
</feature>
<dbReference type="EMBL" id="FLQU01000316">
    <property type="protein sequence ID" value="SBS83868.1"/>
    <property type="molecule type" value="Genomic_DNA"/>
</dbReference>
<feature type="compositionally biased region" description="Polar residues" evidence="2">
    <location>
        <begin position="108"/>
        <end position="119"/>
    </location>
</feature>
<accession>A0A1A8WK96</accession>
<dbReference type="EMBL" id="FLQV01000390">
    <property type="protein sequence ID" value="SBS91673.1"/>
    <property type="molecule type" value="Genomic_DNA"/>
</dbReference>
<proteinExistence type="predicted"/>
<feature type="compositionally biased region" description="Basic residues" evidence="2">
    <location>
        <begin position="1787"/>
        <end position="1798"/>
    </location>
</feature>
<protein>
    <submittedName>
        <fullName evidence="4">Uncharacterized protein</fullName>
    </submittedName>
</protein>
<name>A0A1A8WK96_PLAOA</name>
<feature type="compositionally biased region" description="Basic and acidic residues" evidence="2">
    <location>
        <begin position="9"/>
        <end position="26"/>
    </location>
</feature>
<reference evidence="5 6" key="2">
    <citation type="submission" date="2016-05" db="EMBL/GenBank/DDBJ databases">
        <authorList>
            <person name="Naeem Raeece"/>
        </authorList>
    </citation>
    <scope>NUCLEOTIDE SEQUENCE [LARGE SCALE GENOMIC DNA]</scope>
</reference>
<gene>
    <name evidence="4" type="ORF">POVCU1_021000</name>
    <name evidence="3" type="ORF">POVCU2_0023260</name>
</gene>
<dbReference type="Proteomes" id="UP000078546">
    <property type="component" value="Unassembled WGS sequence"/>
</dbReference>
<feature type="compositionally biased region" description="Polar residues" evidence="2">
    <location>
        <begin position="618"/>
        <end position="631"/>
    </location>
</feature>
<organism evidence="4 5">
    <name type="scientific">Plasmodium ovale curtisi</name>
    <dbReference type="NCBI Taxonomy" id="864141"/>
    <lineage>
        <taxon>Eukaryota</taxon>
        <taxon>Sar</taxon>
        <taxon>Alveolata</taxon>
        <taxon>Apicomplexa</taxon>
        <taxon>Aconoidasida</taxon>
        <taxon>Haemosporida</taxon>
        <taxon>Plasmodiidae</taxon>
        <taxon>Plasmodium</taxon>
        <taxon>Plasmodium (Plasmodium)</taxon>
    </lineage>
</organism>